<feature type="region of interest" description="Disordered" evidence="1">
    <location>
        <begin position="34"/>
        <end position="92"/>
    </location>
</feature>
<protein>
    <submittedName>
        <fullName evidence="2">Translocon at the inner envelope membrane of chloroplasts 214</fullName>
    </submittedName>
</protein>
<accession>A0A0R3QP82</accession>
<dbReference type="AlphaFoldDB" id="A0A0R3QP82"/>
<feature type="compositionally biased region" description="Low complexity" evidence="1">
    <location>
        <begin position="262"/>
        <end position="281"/>
    </location>
</feature>
<proteinExistence type="predicted"/>
<organism evidence="2">
    <name type="scientific">Brugia timori</name>
    <dbReference type="NCBI Taxonomy" id="42155"/>
    <lineage>
        <taxon>Eukaryota</taxon>
        <taxon>Metazoa</taxon>
        <taxon>Ecdysozoa</taxon>
        <taxon>Nematoda</taxon>
        <taxon>Chromadorea</taxon>
        <taxon>Rhabditida</taxon>
        <taxon>Spirurina</taxon>
        <taxon>Spiruromorpha</taxon>
        <taxon>Filarioidea</taxon>
        <taxon>Onchocercidae</taxon>
        <taxon>Brugia</taxon>
    </lineage>
</organism>
<feature type="region of interest" description="Disordered" evidence="1">
    <location>
        <begin position="104"/>
        <end position="131"/>
    </location>
</feature>
<feature type="region of interest" description="Disordered" evidence="1">
    <location>
        <begin position="256"/>
        <end position="289"/>
    </location>
</feature>
<reference evidence="2" key="1">
    <citation type="submission" date="2017-02" db="UniProtKB">
        <authorList>
            <consortium name="WormBaseParasite"/>
        </authorList>
    </citation>
    <scope>IDENTIFICATION</scope>
</reference>
<feature type="compositionally biased region" description="Polar residues" evidence="1">
    <location>
        <begin position="52"/>
        <end position="72"/>
    </location>
</feature>
<feature type="compositionally biased region" description="Basic residues" evidence="1">
    <location>
        <begin position="107"/>
        <end position="128"/>
    </location>
</feature>
<dbReference type="WBParaSite" id="BTMF_0000951701-mRNA-1">
    <property type="protein sequence ID" value="BTMF_0000951701-mRNA-1"/>
    <property type="gene ID" value="BTMF_0000951701"/>
</dbReference>
<name>A0A0R3QP82_9BILA</name>
<evidence type="ECO:0000256" key="1">
    <source>
        <dbReference type="SAM" id="MobiDB-lite"/>
    </source>
</evidence>
<evidence type="ECO:0000313" key="2">
    <source>
        <dbReference type="WBParaSite" id="BTMF_0000951701-mRNA-1"/>
    </source>
</evidence>
<sequence>NKPSSSEKSKTESPGTWLFKAAKKRKKEWLQQQLDLRRSTRASDFTQKEETNPNFKSSDSRMQNNSSDTSVRSLKRRRKLPSGQRMFDKRNYKINPNILIKVTIGKPKNRCSKYHPQSKSRRKGKKKKVEAQLKREKEWISKHSSDILTNNKARRNSLERTNQKSIKIFPLSRKMIKSAKSGKRTVRTSTSEKENLRNLQKFDRTSNYAFGNVFICITIMKEYNNTSEKASVNQNFMNKLLKNDVRKSNWTKEKKLESLEGNLNSNSRRSHKNSSSYNSKSSESKLKEKVRKARFIENSQHFGKFKTKQEKTKSAISRQKGRQLIGSGNAWEDVRNDGPFAALISNIPLIITGCNR</sequence>